<dbReference type="AlphaFoldDB" id="G2Y569"/>
<dbReference type="Proteomes" id="UP000008177">
    <property type="component" value="Unplaced contigs"/>
</dbReference>
<gene>
    <name evidence="2" type="ORF">BofuT4_P037890.1</name>
</gene>
<evidence type="ECO:0008006" key="4">
    <source>
        <dbReference type="Google" id="ProtNLM"/>
    </source>
</evidence>
<feature type="compositionally biased region" description="Polar residues" evidence="1">
    <location>
        <begin position="216"/>
        <end position="233"/>
    </location>
</feature>
<organism evidence="2 3">
    <name type="scientific">Botryotinia fuckeliana (strain T4)</name>
    <name type="common">Noble rot fungus</name>
    <name type="synonym">Botrytis cinerea</name>
    <dbReference type="NCBI Taxonomy" id="999810"/>
    <lineage>
        <taxon>Eukaryota</taxon>
        <taxon>Fungi</taxon>
        <taxon>Dikarya</taxon>
        <taxon>Ascomycota</taxon>
        <taxon>Pezizomycotina</taxon>
        <taxon>Leotiomycetes</taxon>
        <taxon>Helotiales</taxon>
        <taxon>Sclerotiniaceae</taxon>
        <taxon>Botrytis</taxon>
    </lineage>
</organism>
<feature type="compositionally biased region" description="Polar residues" evidence="1">
    <location>
        <begin position="689"/>
        <end position="698"/>
    </location>
</feature>
<dbReference type="STRING" id="999810.G2Y569"/>
<evidence type="ECO:0000313" key="2">
    <source>
        <dbReference type="EMBL" id="CCD47809.1"/>
    </source>
</evidence>
<name>G2Y569_BOTF4</name>
<feature type="compositionally biased region" description="Polar residues" evidence="1">
    <location>
        <begin position="164"/>
        <end position="182"/>
    </location>
</feature>
<feature type="region of interest" description="Disordered" evidence="1">
    <location>
        <begin position="688"/>
        <end position="730"/>
    </location>
</feature>
<dbReference type="HOGENOM" id="CLU_008827_1_0_1"/>
<dbReference type="Gene3D" id="3.80.10.10">
    <property type="entry name" value="Ribonuclease Inhibitor"/>
    <property type="match status" value="1"/>
</dbReference>
<feature type="compositionally biased region" description="Low complexity" evidence="1">
    <location>
        <begin position="67"/>
        <end position="88"/>
    </location>
</feature>
<feature type="region of interest" description="Disordered" evidence="1">
    <location>
        <begin position="164"/>
        <end position="196"/>
    </location>
</feature>
<feature type="region of interest" description="Disordered" evidence="1">
    <location>
        <begin position="62"/>
        <end position="144"/>
    </location>
</feature>
<feature type="compositionally biased region" description="Polar residues" evidence="1">
    <location>
        <begin position="133"/>
        <end position="144"/>
    </location>
</feature>
<sequence>MGPIYGPLPIEELVILRHLQGLAEVHHHPYMLRLRSPPITGARKSYEDNELIHPLSLMKMNANPRNTTFSSSPSSSSSSPSPTTPTHSFNCVRKDQTPHSLSRLRKDQTSHIKVRNSRKDRDILKKRRRSSQHDTTSISHPTYNTLKLPENDLIIWEGITWEMQSPRRTTRPGSAGSTSTFDSRPRSPLSTSASIDDLSSLASDTSLVSNNYSIKSASRSSNHVGPTRSQTDPICNRYEVEPRPPVQTTLLEPQRLMQEPVSWTNFVSQPSLGEGLLKLPEEILLVILRELKKSHLKAGSLSCATCWMRDLHSLGLSNKKWWSAARVVLYEDIQLVGSDSSLHMKKKYKSKYGTRLRLLRRTLRSQPELAKYVKSLKVPSMPESAKTKQDQDEYMDLVASIVMACPNLERVPGIYQPYDHEFTKFFHALGTRSKLVEKVWIIEPSPIRRLYNASDEIENPVIVPGPLRSEQYLDFLGLNSNWPHLQTLVLHCSPGGMIDSPLFTEIFQRLPSLQDLYISNFPRTSFNDENLLSLPALKKLRLDSLPGITSNGLAAYASLPTSANLTSLSLISLPLRSLAILARFFTHLKSLKSFSLSQGPSPMLNDQNDIFLHPYLASSTLQHLHWEITNPDDDKASEILAKSIIFSGFPNLRSIRAPTDFNGMLQRLCKPRSRIELPGDKYRHMGVGNPQNRASTMPATIPVIPPPNRQSLFSRQSERRDSVMTGKSSNSSSLSLAYETHIDGSGKHEMMSLLSARHAAQLRIDTATTPQFDIIIWDDDGQFLERFKLGTFIGKVESKIVYNLKPDIEGSDESIMSVETLLEKGVESRSNDGCTGSWNIDLDSKSKDRKKRDWWWHTERERWREINLATFF</sequence>
<dbReference type="InParanoid" id="G2Y569"/>
<proteinExistence type="predicted"/>
<evidence type="ECO:0000313" key="3">
    <source>
        <dbReference type="Proteomes" id="UP000008177"/>
    </source>
</evidence>
<dbReference type="SUPFAM" id="SSF52047">
    <property type="entry name" value="RNI-like"/>
    <property type="match status" value="1"/>
</dbReference>
<dbReference type="eggNOG" id="ENOG502R4KZ">
    <property type="taxonomic scope" value="Eukaryota"/>
</dbReference>
<evidence type="ECO:0000256" key="1">
    <source>
        <dbReference type="SAM" id="MobiDB-lite"/>
    </source>
</evidence>
<feature type="region of interest" description="Disordered" evidence="1">
    <location>
        <begin position="216"/>
        <end position="239"/>
    </location>
</feature>
<dbReference type="InterPro" id="IPR032675">
    <property type="entry name" value="LRR_dom_sf"/>
</dbReference>
<dbReference type="OrthoDB" id="3210378at2759"/>
<reference evidence="3" key="1">
    <citation type="journal article" date="2011" name="PLoS Genet.">
        <title>Genomic analysis of the necrotrophic fungal pathogens Sclerotinia sclerotiorum and Botrytis cinerea.</title>
        <authorList>
            <person name="Amselem J."/>
            <person name="Cuomo C.A."/>
            <person name="van Kan J.A."/>
            <person name="Viaud M."/>
            <person name="Benito E.P."/>
            <person name="Couloux A."/>
            <person name="Coutinho P.M."/>
            <person name="de Vries R.P."/>
            <person name="Dyer P.S."/>
            <person name="Fillinger S."/>
            <person name="Fournier E."/>
            <person name="Gout L."/>
            <person name="Hahn M."/>
            <person name="Kohn L."/>
            <person name="Lapalu N."/>
            <person name="Plummer K.M."/>
            <person name="Pradier J.M."/>
            <person name="Quevillon E."/>
            <person name="Sharon A."/>
            <person name="Simon A."/>
            <person name="ten Have A."/>
            <person name="Tudzynski B."/>
            <person name="Tudzynski P."/>
            <person name="Wincker P."/>
            <person name="Andrew M."/>
            <person name="Anthouard V."/>
            <person name="Beever R.E."/>
            <person name="Beffa R."/>
            <person name="Benoit I."/>
            <person name="Bouzid O."/>
            <person name="Brault B."/>
            <person name="Chen Z."/>
            <person name="Choquer M."/>
            <person name="Collemare J."/>
            <person name="Cotton P."/>
            <person name="Danchin E.G."/>
            <person name="Da Silva C."/>
            <person name="Gautier A."/>
            <person name="Giraud C."/>
            <person name="Giraud T."/>
            <person name="Gonzalez C."/>
            <person name="Grossetete S."/>
            <person name="Guldener U."/>
            <person name="Henrissat B."/>
            <person name="Howlett B.J."/>
            <person name="Kodira C."/>
            <person name="Kretschmer M."/>
            <person name="Lappartient A."/>
            <person name="Leroch M."/>
            <person name="Levis C."/>
            <person name="Mauceli E."/>
            <person name="Neuveglise C."/>
            <person name="Oeser B."/>
            <person name="Pearson M."/>
            <person name="Poulain J."/>
            <person name="Poussereau N."/>
            <person name="Quesneville H."/>
            <person name="Rascle C."/>
            <person name="Schumacher J."/>
            <person name="Segurens B."/>
            <person name="Sexton A."/>
            <person name="Silva E."/>
            <person name="Sirven C."/>
            <person name="Soanes D.M."/>
            <person name="Talbot N.J."/>
            <person name="Templeton M."/>
            <person name="Yandava C."/>
            <person name="Yarden O."/>
            <person name="Zeng Q."/>
            <person name="Rollins J.A."/>
            <person name="Lebrun M.H."/>
            <person name="Dickman M."/>
        </authorList>
    </citation>
    <scope>NUCLEOTIDE SEQUENCE [LARGE SCALE GENOMIC DNA]</scope>
    <source>
        <strain evidence="3">T4</strain>
    </source>
</reference>
<protein>
    <recommendedName>
        <fullName evidence="4">F-box domain-containing protein</fullName>
    </recommendedName>
</protein>
<accession>G2Y569</accession>
<dbReference type="EMBL" id="FQ790287">
    <property type="protein sequence ID" value="CCD47809.1"/>
    <property type="molecule type" value="Genomic_DNA"/>
</dbReference>